<dbReference type="InterPro" id="IPR001173">
    <property type="entry name" value="Glyco_trans_2-like"/>
</dbReference>
<feature type="transmembrane region" description="Helical" evidence="1">
    <location>
        <begin position="6"/>
        <end position="27"/>
    </location>
</feature>
<feature type="domain" description="Glycosyltransferase 2-like" evidence="2">
    <location>
        <begin position="46"/>
        <end position="178"/>
    </location>
</feature>
<evidence type="ECO:0000313" key="4">
    <source>
        <dbReference type="Proteomes" id="UP000636010"/>
    </source>
</evidence>
<gene>
    <name evidence="3" type="ORF">GCM10011506_46990</name>
</gene>
<keyword evidence="4" id="KW-1185">Reference proteome</keyword>
<evidence type="ECO:0000313" key="3">
    <source>
        <dbReference type="EMBL" id="GGC55909.1"/>
    </source>
</evidence>
<keyword evidence="1" id="KW-0472">Membrane</keyword>
<dbReference type="SUPFAM" id="SSF53448">
    <property type="entry name" value="Nucleotide-diphospho-sugar transferases"/>
    <property type="match status" value="1"/>
</dbReference>
<dbReference type="Proteomes" id="UP000636010">
    <property type="component" value="Unassembled WGS sequence"/>
</dbReference>
<feature type="transmembrane region" description="Helical" evidence="1">
    <location>
        <begin position="285"/>
        <end position="305"/>
    </location>
</feature>
<dbReference type="PANTHER" id="PTHR43685:SF2">
    <property type="entry name" value="GLYCOSYLTRANSFERASE 2-LIKE DOMAIN-CONTAINING PROTEIN"/>
    <property type="match status" value="1"/>
</dbReference>
<keyword evidence="1" id="KW-0812">Transmembrane</keyword>
<accession>A0ABQ1N6T1</accession>
<dbReference type="InterPro" id="IPR029044">
    <property type="entry name" value="Nucleotide-diphossugar_trans"/>
</dbReference>
<dbReference type="GO" id="GO:0016740">
    <property type="term" value="F:transferase activity"/>
    <property type="evidence" value="ECO:0007669"/>
    <property type="project" value="UniProtKB-KW"/>
</dbReference>
<comment type="caution">
    <text evidence="3">The sequence shown here is derived from an EMBL/GenBank/DDBJ whole genome shotgun (WGS) entry which is preliminary data.</text>
</comment>
<proteinExistence type="predicted"/>
<name>A0ABQ1N6T1_9BACT</name>
<feature type="transmembrane region" description="Helical" evidence="1">
    <location>
        <begin position="311"/>
        <end position="332"/>
    </location>
</feature>
<evidence type="ECO:0000259" key="2">
    <source>
        <dbReference type="Pfam" id="PF00535"/>
    </source>
</evidence>
<dbReference type="Gene3D" id="3.90.550.10">
    <property type="entry name" value="Spore Coat Polysaccharide Biosynthesis Protein SpsA, Chain A"/>
    <property type="match status" value="1"/>
</dbReference>
<dbReference type="InterPro" id="IPR050834">
    <property type="entry name" value="Glycosyltransf_2"/>
</dbReference>
<dbReference type="PANTHER" id="PTHR43685">
    <property type="entry name" value="GLYCOSYLTRANSFERASE"/>
    <property type="match status" value="1"/>
</dbReference>
<dbReference type="RefSeq" id="WP_188467805.1">
    <property type="nucleotide sequence ID" value="NZ_BAABHU010000025.1"/>
</dbReference>
<reference evidence="4" key="1">
    <citation type="journal article" date="2019" name="Int. J. Syst. Evol. Microbiol.">
        <title>The Global Catalogue of Microorganisms (GCM) 10K type strain sequencing project: providing services to taxonomists for standard genome sequencing and annotation.</title>
        <authorList>
            <consortium name="The Broad Institute Genomics Platform"/>
            <consortium name="The Broad Institute Genome Sequencing Center for Infectious Disease"/>
            <person name="Wu L."/>
            <person name="Ma J."/>
        </authorList>
    </citation>
    <scope>NUCLEOTIDE SEQUENCE [LARGE SCALE GENOMIC DNA]</scope>
    <source>
        <strain evidence="4">CGMCC 1.10832</strain>
    </source>
</reference>
<keyword evidence="3" id="KW-0808">Transferase</keyword>
<feature type="transmembrane region" description="Helical" evidence="1">
    <location>
        <begin position="344"/>
        <end position="365"/>
    </location>
</feature>
<keyword evidence="1" id="KW-1133">Transmembrane helix</keyword>
<evidence type="ECO:0000256" key="1">
    <source>
        <dbReference type="SAM" id="Phobius"/>
    </source>
</evidence>
<organism evidence="3 4">
    <name type="scientific">Marivirga lumbricoides</name>
    <dbReference type="NCBI Taxonomy" id="1046115"/>
    <lineage>
        <taxon>Bacteria</taxon>
        <taxon>Pseudomonadati</taxon>
        <taxon>Bacteroidota</taxon>
        <taxon>Cytophagia</taxon>
        <taxon>Cytophagales</taxon>
        <taxon>Marivirgaceae</taxon>
        <taxon>Marivirga</taxon>
    </lineage>
</organism>
<sequence>MPFSHFSFYGFCLFYAIQSYFLVRYFLKLAYYTHGSEVHFNPSPVSVIICAHNELHNLKSNLEGILKQDYPDFEVIIMDDRSQDGSYEWLKKVQETYQHLQINRIEKTPDHFNSKKYALSEGIKAARHEIILLTDADCRVNSKNWIAKMAHSYKDETSLVLGASLYEKKAGLLNAFIRFETIQTAILYLSLALNKKPYMGIGRNLSYRKSLFLRNKGFNSYSEITGGDDDLFVNRLSNSRNTRICIEKDSTTFSQPKTDIKAFVTQKTRHLSVGKYYRKKDQLRLGVFHFSQTMLWIFFIFVLGVTNTTTFFLVTLLMMLRIIGQYVVFYKVSIKFGEYNKLRLLPILEIIFIFYYWIIGIHALLSKKVKWR</sequence>
<dbReference type="EMBL" id="BMEC01000025">
    <property type="protein sequence ID" value="GGC55909.1"/>
    <property type="molecule type" value="Genomic_DNA"/>
</dbReference>
<protein>
    <submittedName>
        <fullName evidence="3">Glycosyl transferase family 2</fullName>
    </submittedName>
</protein>
<dbReference type="Pfam" id="PF00535">
    <property type="entry name" value="Glycos_transf_2"/>
    <property type="match status" value="1"/>
</dbReference>